<dbReference type="CDD" id="cd01948">
    <property type="entry name" value="EAL"/>
    <property type="match status" value="1"/>
</dbReference>
<dbReference type="InterPro" id="IPR035919">
    <property type="entry name" value="EAL_sf"/>
</dbReference>
<comment type="caution">
    <text evidence="5">The sequence shown here is derived from an EMBL/GenBank/DDBJ whole genome shotgun (WGS) entry which is preliminary data.</text>
</comment>
<dbReference type="Gene3D" id="3.30.450.20">
    <property type="entry name" value="PAS domain"/>
    <property type="match status" value="2"/>
</dbReference>
<dbReference type="Pfam" id="PF00563">
    <property type="entry name" value="EAL"/>
    <property type="match status" value="1"/>
</dbReference>
<sequence>MARTQRHLRAQQRVQTLIARDQPLKETLKAICRIVEVQVPGGIASIMLCDEAQQRLEQLHSVSLPQAYCGAVGSVEIGPDNGACGRAAYLRDFVICTDLANDPRWVGYHALAARHGLRACWSYPVVGSNQQLLGTFAIYYHQPGEPTRSDRRRVIEAAELVSLAVERERNRRALKENEQRYRSMFTYHPDAVFSLDLEGHFTTANAACSSVTGYALEQLIGLHFSRLVQHKDREHIESLYRDADRGEAFRYSVTIQHRENRSVSLDVTNLPIVVNERIIGFYGIAKDMTEQHRRETELRILQRSVEASINGIIITDARLPGNPIIYVNEAFERITGYRRDEVLGSNGNFLQGAETDPAALAQLKQAIAEQREINVTLCCYRKDGSPFWNSLYLAPVRDDSGSVSHFIGIQHDISERKAYEAKLSYHASHDALTGLANRSLFEDHLLHDVLLAQRHGCHLAVLFLDLDDFKPINDSLGHEVGDQVLIQAAQRLGEALNPGDTLARFGSDEFVILLPELEREEQAIHLVEQLLPSIRRPYRVGEHELYIGASVGIAFLREGLENPVELIQQADMAMYRAKQKGRNAWECFTSDINDEVSERMALRNDLQEAIEAENFELHYQPLLCARSGEVVGFEALVRWKHPVKGYLSPGLFIPLAEDTGQIGPISEWVLRQACRDMCRLAAEGYGRYRVSVNLSPLQFRRANFLTNLQQALLETGLSADYLELELTEGVLMTDTAAAVETLHQLRDMGVEVSIDDFGTGFSSLSYLKQLPIGKIKIDRSFVRDVTVNRHDGAIVQGIISMAHHLGLLVVAEGIEEAEQRDFLAAHGCDVFQGFFFARPMPLVKLQDYLKQWGGVPGRHDILPVPNGREVLAAGAPSWRDDNH</sequence>
<dbReference type="InterPro" id="IPR001633">
    <property type="entry name" value="EAL_dom"/>
</dbReference>
<dbReference type="InterPro" id="IPR000700">
    <property type="entry name" value="PAS-assoc_C"/>
</dbReference>
<evidence type="ECO:0000259" key="1">
    <source>
        <dbReference type="PROSITE" id="PS50112"/>
    </source>
</evidence>
<dbReference type="Pfam" id="PF13426">
    <property type="entry name" value="PAS_9"/>
    <property type="match status" value="1"/>
</dbReference>
<dbReference type="NCBIfam" id="TIGR00254">
    <property type="entry name" value="GGDEF"/>
    <property type="match status" value="1"/>
</dbReference>
<gene>
    <name evidence="5" type="ORF">KPL81_09535</name>
</gene>
<feature type="domain" description="GGDEF" evidence="4">
    <location>
        <begin position="457"/>
        <end position="590"/>
    </location>
</feature>
<dbReference type="Pfam" id="PF08448">
    <property type="entry name" value="PAS_4"/>
    <property type="match status" value="1"/>
</dbReference>
<evidence type="ECO:0000259" key="4">
    <source>
        <dbReference type="PROSITE" id="PS50887"/>
    </source>
</evidence>
<dbReference type="NCBIfam" id="TIGR00229">
    <property type="entry name" value="sensory_box"/>
    <property type="match status" value="2"/>
</dbReference>
<dbReference type="PANTHER" id="PTHR44757">
    <property type="entry name" value="DIGUANYLATE CYCLASE DGCP"/>
    <property type="match status" value="1"/>
</dbReference>
<dbReference type="SMART" id="SM00065">
    <property type="entry name" value="GAF"/>
    <property type="match status" value="1"/>
</dbReference>
<dbReference type="PIRSF" id="PIRSF005925">
    <property type="entry name" value="Dos"/>
    <property type="match status" value="1"/>
</dbReference>
<keyword evidence="6" id="KW-1185">Reference proteome</keyword>
<dbReference type="InterPro" id="IPR052155">
    <property type="entry name" value="Biofilm_reg_signaling"/>
</dbReference>
<accession>A0ABS6ZMU3</accession>
<feature type="domain" description="PAS" evidence="1">
    <location>
        <begin position="297"/>
        <end position="370"/>
    </location>
</feature>
<dbReference type="SMART" id="SM00052">
    <property type="entry name" value="EAL"/>
    <property type="match status" value="1"/>
</dbReference>
<dbReference type="Pfam" id="PF13185">
    <property type="entry name" value="GAF_2"/>
    <property type="match status" value="1"/>
</dbReference>
<dbReference type="InterPro" id="IPR000160">
    <property type="entry name" value="GGDEF_dom"/>
</dbReference>
<evidence type="ECO:0000313" key="5">
    <source>
        <dbReference type="EMBL" id="MBW6391401.1"/>
    </source>
</evidence>
<dbReference type="InterPro" id="IPR000014">
    <property type="entry name" value="PAS"/>
</dbReference>
<dbReference type="EMBL" id="JAHYCA010000003">
    <property type="protein sequence ID" value="MBW6391401.1"/>
    <property type="molecule type" value="Genomic_DNA"/>
</dbReference>
<dbReference type="PROSITE" id="PS50112">
    <property type="entry name" value="PAS"/>
    <property type="match status" value="2"/>
</dbReference>
<dbReference type="InterPro" id="IPR003018">
    <property type="entry name" value="GAF"/>
</dbReference>
<dbReference type="SUPFAM" id="SSF55781">
    <property type="entry name" value="GAF domain-like"/>
    <property type="match status" value="1"/>
</dbReference>
<dbReference type="InterPro" id="IPR012226">
    <property type="entry name" value="Diguanyl_cyclase/Pdiesterase"/>
</dbReference>
<dbReference type="InterPro" id="IPR001610">
    <property type="entry name" value="PAC"/>
</dbReference>
<reference evidence="5 6" key="1">
    <citation type="submission" date="2021-07" db="EMBL/GenBank/DDBJ databases">
        <authorList>
            <person name="So Y."/>
        </authorList>
    </citation>
    <scope>NUCLEOTIDE SEQUENCE [LARGE SCALE GENOMIC DNA]</scope>
    <source>
        <strain evidence="5 6">Y3S6</strain>
    </source>
</reference>
<dbReference type="SUPFAM" id="SSF141868">
    <property type="entry name" value="EAL domain-like"/>
    <property type="match status" value="1"/>
</dbReference>
<dbReference type="Proteomes" id="UP000769617">
    <property type="component" value="Unassembled WGS sequence"/>
</dbReference>
<dbReference type="SMART" id="SM00086">
    <property type="entry name" value="PAC"/>
    <property type="match status" value="2"/>
</dbReference>
<evidence type="ECO:0000313" key="6">
    <source>
        <dbReference type="Proteomes" id="UP000769617"/>
    </source>
</evidence>
<dbReference type="InterPro" id="IPR043128">
    <property type="entry name" value="Rev_trsase/Diguanyl_cyclase"/>
</dbReference>
<feature type="domain" description="PAS" evidence="1">
    <location>
        <begin position="177"/>
        <end position="247"/>
    </location>
</feature>
<dbReference type="Gene3D" id="3.30.450.40">
    <property type="match status" value="1"/>
</dbReference>
<dbReference type="SMART" id="SM00091">
    <property type="entry name" value="PAS"/>
    <property type="match status" value="2"/>
</dbReference>
<dbReference type="PROSITE" id="PS50883">
    <property type="entry name" value="EAL"/>
    <property type="match status" value="1"/>
</dbReference>
<dbReference type="CDD" id="cd01949">
    <property type="entry name" value="GGDEF"/>
    <property type="match status" value="1"/>
</dbReference>
<dbReference type="InterPro" id="IPR029016">
    <property type="entry name" value="GAF-like_dom_sf"/>
</dbReference>
<evidence type="ECO:0000259" key="3">
    <source>
        <dbReference type="PROSITE" id="PS50883"/>
    </source>
</evidence>
<evidence type="ECO:0000259" key="2">
    <source>
        <dbReference type="PROSITE" id="PS50113"/>
    </source>
</evidence>
<feature type="domain" description="EAL" evidence="3">
    <location>
        <begin position="599"/>
        <end position="853"/>
    </location>
</feature>
<organism evidence="5 6">
    <name type="scientific">Billgrantia antri</name>
    <dbReference type="NCBI Taxonomy" id="2846777"/>
    <lineage>
        <taxon>Bacteria</taxon>
        <taxon>Pseudomonadati</taxon>
        <taxon>Pseudomonadota</taxon>
        <taxon>Gammaproteobacteria</taxon>
        <taxon>Oceanospirillales</taxon>
        <taxon>Halomonadaceae</taxon>
        <taxon>Billgrantia</taxon>
    </lineage>
</organism>
<dbReference type="SUPFAM" id="SSF55073">
    <property type="entry name" value="Nucleotide cyclase"/>
    <property type="match status" value="1"/>
</dbReference>
<protein>
    <submittedName>
        <fullName evidence="5">EAL domain-containing protein</fullName>
    </submittedName>
</protein>
<dbReference type="InterPro" id="IPR029787">
    <property type="entry name" value="Nucleotide_cyclase"/>
</dbReference>
<dbReference type="Pfam" id="PF00990">
    <property type="entry name" value="GGDEF"/>
    <property type="match status" value="1"/>
</dbReference>
<dbReference type="InterPro" id="IPR035965">
    <property type="entry name" value="PAS-like_dom_sf"/>
</dbReference>
<dbReference type="InterPro" id="IPR013656">
    <property type="entry name" value="PAS_4"/>
</dbReference>
<feature type="domain" description="PAC" evidence="2">
    <location>
        <begin position="369"/>
        <end position="425"/>
    </location>
</feature>
<dbReference type="PROSITE" id="PS50113">
    <property type="entry name" value="PAC"/>
    <property type="match status" value="1"/>
</dbReference>
<dbReference type="PROSITE" id="PS50887">
    <property type="entry name" value="GGDEF"/>
    <property type="match status" value="1"/>
</dbReference>
<dbReference type="CDD" id="cd00130">
    <property type="entry name" value="PAS"/>
    <property type="match status" value="2"/>
</dbReference>
<dbReference type="Gene3D" id="3.20.20.450">
    <property type="entry name" value="EAL domain"/>
    <property type="match status" value="1"/>
</dbReference>
<dbReference type="SMART" id="SM00267">
    <property type="entry name" value="GGDEF"/>
    <property type="match status" value="1"/>
</dbReference>
<proteinExistence type="predicted"/>
<dbReference type="PANTHER" id="PTHR44757:SF2">
    <property type="entry name" value="BIOFILM ARCHITECTURE MAINTENANCE PROTEIN MBAA"/>
    <property type="match status" value="1"/>
</dbReference>
<dbReference type="Gene3D" id="3.30.70.270">
    <property type="match status" value="1"/>
</dbReference>
<dbReference type="SUPFAM" id="SSF55785">
    <property type="entry name" value="PYP-like sensor domain (PAS domain)"/>
    <property type="match status" value="2"/>
</dbReference>
<name>A0ABS6ZMU3_9GAMM</name>